<evidence type="ECO:0000256" key="7">
    <source>
        <dbReference type="PROSITE-ProRule" id="PRU00108"/>
    </source>
</evidence>
<feature type="DNA-binding region" description="Homeobox" evidence="7">
    <location>
        <begin position="386"/>
        <end position="445"/>
    </location>
</feature>
<proteinExistence type="inferred from homology"/>
<dbReference type="PANTHER" id="PTHR45874:SF4">
    <property type="entry name" value="HOMEOBOX PROTEIN ABDOMINAL-B"/>
    <property type="match status" value="1"/>
</dbReference>
<feature type="compositionally biased region" description="Low complexity" evidence="9">
    <location>
        <begin position="56"/>
        <end position="95"/>
    </location>
</feature>
<dbReference type="OrthoDB" id="6159439at2759"/>
<evidence type="ECO:0000256" key="5">
    <source>
        <dbReference type="ARBA" id="ARBA00023155"/>
    </source>
</evidence>
<evidence type="ECO:0000256" key="9">
    <source>
        <dbReference type="SAM" id="MobiDB-lite"/>
    </source>
</evidence>
<dbReference type="InterPro" id="IPR046333">
    <property type="entry name" value="HXA10/ABDB-like"/>
</dbReference>
<feature type="compositionally biased region" description="Low complexity" evidence="9">
    <location>
        <begin position="478"/>
        <end position="494"/>
    </location>
</feature>
<dbReference type="InterPro" id="IPR009057">
    <property type="entry name" value="Homeodomain-like_sf"/>
</dbReference>
<name>A0A8J2HRZ3_COTCN</name>
<feature type="region of interest" description="Disordered" evidence="9">
    <location>
        <begin position="278"/>
        <end position="297"/>
    </location>
</feature>
<evidence type="ECO:0000256" key="8">
    <source>
        <dbReference type="RuleBase" id="RU000682"/>
    </source>
</evidence>
<feature type="compositionally biased region" description="Low complexity" evidence="9">
    <location>
        <begin position="231"/>
        <end position="251"/>
    </location>
</feature>
<comment type="caution">
    <text evidence="11">The sequence shown here is derived from an EMBL/GenBank/DDBJ whole genome shotgun (WGS) entry which is preliminary data.</text>
</comment>
<feature type="compositionally biased region" description="Low complexity" evidence="9">
    <location>
        <begin position="36"/>
        <end position="48"/>
    </location>
</feature>
<reference evidence="11" key="1">
    <citation type="submission" date="2021-04" db="EMBL/GenBank/DDBJ databases">
        <authorList>
            <person name="Chebbi M.A.C M."/>
        </authorList>
    </citation>
    <scope>NUCLEOTIDE SEQUENCE</scope>
</reference>
<dbReference type="FunFam" id="1.10.10.60:FF:000166">
    <property type="entry name" value="homeobox protein Hox-C11"/>
    <property type="match status" value="1"/>
</dbReference>
<dbReference type="PROSITE" id="PS00027">
    <property type="entry name" value="HOMEOBOX_1"/>
    <property type="match status" value="1"/>
</dbReference>
<feature type="region of interest" description="Disordered" evidence="9">
    <location>
        <begin position="436"/>
        <end position="528"/>
    </location>
</feature>
<dbReference type="SUPFAM" id="SSF46689">
    <property type="entry name" value="Homeodomain-like"/>
    <property type="match status" value="1"/>
</dbReference>
<dbReference type="Gene3D" id="1.10.10.60">
    <property type="entry name" value="Homeodomain-like"/>
    <property type="match status" value="1"/>
</dbReference>
<keyword evidence="6 7" id="KW-0539">Nucleus</keyword>
<keyword evidence="4 7" id="KW-0238">DNA-binding</keyword>
<dbReference type="CDD" id="cd00086">
    <property type="entry name" value="homeodomain"/>
    <property type="match status" value="1"/>
</dbReference>
<feature type="region of interest" description="Disordered" evidence="9">
    <location>
        <begin position="231"/>
        <end position="257"/>
    </location>
</feature>
<feature type="region of interest" description="Disordered" evidence="9">
    <location>
        <begin position="22"/>
        <end position="97"/>
    </location>
</feature>
<protein>
    <submittedName>
        <fullName evidence="11">Similar to Abd-B: Homeobox protein abdominal-B (Drosophila melanogaster)</fullName>
    </submittedName>
</protein>
<evidence type="ECO:0000256" key="4">
    <source>
        <dbReference type="ARBA" id="ARBA00023125"/>
    </source>
</evidence>
<dbReference type="PROSITE" id="PS50071">
    <property type="entry name" value="HOMEOBOX_2"/>
    <property type="match status" value="1"/>
</dbReference>
<dbReference type="EMBL" id="CAJNRD030001124">
    <property type="protein sequence ID" value="CAG5109247.1"/>
    <property type="molecule type" value="Genomic_DNA"/>
</dbReference>
<keyword evidence="3" id="KW-0217">Developmental protein</keyword>
<dbReference type="Proteomes" id="UP000786811">
    <property type="component" value="Unassembled WGS sequence"/>
</dbReference>
<evidence type="ECO:0000256" key="1">
    <source>
        <dbReference type="ARBA" id="ARBA00004123"/>
    </source>
</evidence>
<dbReference type="AlphaFoldDB" id="A0A8J2HRZ3"/>
<evidence type="ECO:0000256" key="3">
    <source>
        <dbReference type="ARBA" id="ARBA00022473"/>
    </source>
</evidence>
<evidence type="ECO:0000313" key="11">
    <source>
        <dbReference type="EMBL" id="CAG5109247.1"/>
    </source>
</evidence>
<keyword evidence="12" id="KW-1185">Reference proteome</keyword>
<dbReference type="InterPro" id="IPR017970">
    <property type="entry name" value="Homeobox_CS"/>
</dbReference>
<dbReference type="GO" id="GO:0005634">
    <property type="term" value="C:nucleus"/>
    <property type="evidence" value="ECO:0007669"/>
    <property type="project" value="UniProtKB-SubCell"/>
</dbReference>
<organism evidence="11 12">
    <name type="scientific">Cotesia congregata</name>
    <name type="common">Parasitoid wasp</name>
    <name type="synonym">Apanteles congregatus</name>
    <dbReference type="NCBI Taxonomy" id="51543"/>
    <lineage>
        <taxon>Eukaryota</taxon>
        <taxon>Metazoa</taxon>
        <taxon>Ecdysozoa</taxon>
        <taxon>Arthropoda</taxon>
        <taxon>Hexapoda</taxon>
        <taxon>Insecta</taxon>
        <taxon>Pterygota</taxon>
        <taxon>Neoptera</taxon>
        <taxon>Endopterygota</taxon>
        <taxon>Hymenoptera</taxon>
        <taxon>Apocrita</taxon>
        <taxon>Ichneumonoidea</taxon>
        <taxon>Braconidae</taxon>
        <taxon>Microgastrinae</taxon>
        <taxon>Cotesia</taxon>
    </lineage>
</organism>
<feature type="domain" description="Homeobox" evidence="10">
    <location>
        <begin position="384"/>
        <end position="444"/>
    </location>
</feature>
<comment type="subcellular location">
    <subcellularLocation>
        <location evidence="1 7 8">Nucleus</location>
    </subcellularLocation>
</comment>
<comment type="similarity">
    <text evidence="2">Belongs to the Abd-B homeobox family.</text>
</comment>
<dbReference type="InterPro" id="IPR001356">
    <property type="entry name" value="HD"/>
</dbReference>
<keyword evidence="5 7" id="KW-0371">Homeobox</keyword>
<dbReference type="PRINTS" id="PR00024">
    <property type="entry name" value="HOMEOBOX"/>
</dbReference>
<dbReference type="Pfam" id="PF00046">
    <property type="entry name" value="Homeodomain"/>
    <property type="match status" value="1"/>
</dbReference>
<evidence type="ECO:0000256" key="6">
    <source>
        <dbReference type="ARBA" id="ARBA00023242"/>
    </source>
</evidence>
<dbReference type="GO" id="GO:0000978">
    <property type="term" value="F:RNA polymerase II cis-regulatory region sequence-specific DNA binding"/>
    <property type="evidence" value="ECO:0007669"/>
    <property type="project" value="TreeGrafter"/>
</dbReference>
<evidence type="ECO:0000259" key="10">
    <source>
        <dbReference type="PROSITE" id="PS50071"/>
    </source>
</evidence>
<dbReference type="PANTHER" id="PTHR45874">
    <property type="entry name" value="HOMEOBOX PROTEIN ABDOMINAL-B"/>
    <property type="match status" value="1"/>
</dbReference>
<evidence type="ECO:0000256" key="2">
    <source>
        <dbReference type="ARBA" id="ARBA00006317"/>
    </source>
</evidence>
<sequence>MGTATGAGNSTGVTWWAMMNGGVYEESPPPIPPPASSLISIHQQQQISTPGSHQQATTPSSPGAPSSVTASAPAPTASASSTSPSASSVASNSATGPLHIPAKRLTATPIAGTTYGEVNCVEGSAATGATAGVIRHSHSSSAGSQAGWTSYSPHNPQEAYHSSAATADALNHHQAYGGTNPPTYYNLADSGIGSSRDSRKSSSALSFWSPATASSGPATGATNSDYKSYNSATGGSTAATSSSGSTPGGASDPAVSSGHSGFSQSWCNYSPYATARHHHSVDTTHHHPHSQAGVSYLTSSAPDERGRMAAMVAAESAFPHDGYGSLRNYGAPEPVTSSPYTTPVMWGSSPSSLFPTGSLGMPVSVPGMGVSCAGGNPLEWTGQVTVRKKRKPYSKFQTLELEKEFLFNAYVSKQKRWELARNLNLTERQVKIWFQNRRMKNKKNSQRQTQQTNNNNNSSANNANHHGTASGNHHHPGSTHGPSSHHVQVSQTHHANGSAKHHHTTASAASPAVHSHHPHHSSHQLAHMAAHHQHTMLFHQSSHGLAA</sequence>
<dbReference type="SMART" id="SM00389">
    <property type="entry name" value="HOX"/>
    <property type="match status" value="1"/>
</dbReference>
<dbReference type="GO" id="GO:0000981">
    <property type="term" value="F:DNA-binding transcription factor activity, RNA polymerase II-specific"/>
    <property type="evidence" value="ECO:0007669"/>
    <property type="project" value="InterPro"/>
</dbReference>
<feature type="compositionally biased region" description="Low complexity" evidence="9">
    <location>
        <begin position="448"/>
        <end position="471"/>
    </location>
</feature>
<accession>A0A8J2HRZ3</accession>
<dbReference type="InterPro" id="IPR020479">
    <property type="entry name" value="HD_metazoa"/>
</dbReference>
<gene>
    <name evidence="11" type="ORF">HICCMSTLAB_LOCUS13883</name>
</gene>
<evidence type="ECO:0000313" key="12">
    <source>
        <dbReference type="Proteomes" id="UP000786811"/>
    </source>
</evidence>
<feature type="region of interest" description="Disordered" evidence="9">
    <location>
        <begin position="136"/>
        <end position="161"/>
    </location>
</feature>